<feature type="transmembrane region" description="Helical" evidence="2">
    <location>
        <begin position="89"/>
        <end position="110"/>
    </location>
</feature>
<dbReference type="EMBL" id="BAAAOQ010000009">
    <property type="protein sequence ID" value="GAA2196345.1"/>
    <property type="molecule type" value="Genomic_DNA"/>
</dbReference>
<feature type="region of interest" description="Disordered" evidence="1">
    <location>
        <begin position="209"/>
        <end position="244"/>
    </location>
</feature>
<evidence type="ECO:0000256" key="1">
    <source>
        <dbReference type="SAM" id="MobiDB-lite"/>
    </source>
</evidence>
<evidence type="ECO:0008006" key="5">
    <source>
        <dbReference type="Google" id="ProtNLM"/>
    </source>
</evidence>
<feature type="transmembrane region" description="Helical" evidence="2">
    <location>
        <begin position="592"/>
        <end position="612"/>
    </location>
</feature>
<proteinExistence type="predicted"/>
<dbReference type="SUPFAM" id="SSF103473">
    <property type="entry name" value="MFS general substrate transporter"/>
    <property type="match status" value="1"/>
</dbReference>
<gene>
    <name evidence="3" type="ORF">GCM10009787_30260</name>
</gene>
<keyword evidence="2" id="KW-0472">Membrane</keyword>
<feature type="region of interest" description="Disordered" evidence="1">
    <location>
        <begin position="314"/>
        <end position="416"/>
    </location>
</feature>
<dbReference type="PANTHER" id="PTHR23542:SF1">
    <property type="entry name" value="MAJOR FACILITATOR SUPERFAMILY (MFS) PROFILE DOMAIN-CONTAINING PROTEIN"/>
    <property type="match status" value="1"/>
</dbReference>
<organism evidence="3 4">
    <name type="scientific">Streptomyces bangladeshensis</name>
    <dbReference type="NCBI Taxonomy" id="295352"/>
    <lineage>
        <taxon>Bacteria</taxon>
        <taxon>Bacillati</taxon>
        <taxon>Actinomycetota</taxon>
        <taxon>Actinomycetes</taxon>
        <taxon>Kitasatosporales</taxon>
        <taxon>Streptomycetaceae</taxon>
        <taxon>Streptomyces</taxon>
    </lineage>
</organism>
<feature type="transmembrane region" description="Helical" evidence="2">
    <location>
        <begin position="116"/>
        <end position="135"/>
    </location>
</feature>
<comment type="caution">
    <text evidence="3">The sequence shown here is derived from an EMBL/GenBank/DDBJ whole genome shotgun (WGS) entry which is preliminary data.</text>
</comment>
<accession>A0ABN3BJL5</accession>
<dbReference type="Proteomes" id="UP001501391">
    <property type="component" value="Unassembled WGS sequence"/>
</dbReference>
<keyword evidence="2" id="KW-1133">Transmembrane helix</keyword>
<evidence type="ECO:0000256" key="2">
    <source>
        <dbReference type="SAM" id="Phobius"/>
    </source>
</evidence>
<sequence>MGTTGKQGRRRTRDTYRRVIGLTGPLLPCVSFLGRLPTATVQFGSVLLVARTSGSLGAAGLTGGALALGQVAGGPLVGRLADRHGQRPVVLALSLANGLAVAALVTGALAGLPAPVLALLGAAAGVTVPLVGPLARARLIALARRAGVPESVVGAALSFESTLDELSFVLGPALVGLAAVLAHPAYAMAGAAALVALCGSAFALHPTARATTPAPEQPDPPPSAREDSHPDAASSPARVGPHPDRGAAAVRVELCPDCGVASAREESCPDGGVPSARAEPRPDREVAPACVGPHPDRGAAAVRVGLCPDCGVASAREESCSDGGVTSARAEPRPDGEVAPAPLETHPGREVAPARGEPRPDPGPAPARGEPRPGPAPAPARVKRRPDGVPAPPRVPPGADRGRIGAGRGQARVGRWRARGGRWRAGAGRWRGGRSPWPRCVPALLGALALQGAMFGACQAGIAALTGRLGQAEQAGLVYAAMGVMSAVAGLAMAAVPERVGARTRWRLATGAALALSLPLPGTTGLPGLYAVVTVLGVAYAPHLITVFGLLERAVAPSRLAEAMGLATSALVGGQALAVAGTGRLAESHGPWTAFTAASTAAGLAFVLALTVRPTTYASGPENALHARVRDTQPH</sequence>
<dbReference type="Gene3D" id="1.20.1250.20">
    <property type="entry name" value="MFS general substrate transporter like domains"/>
    <property type="match status" value="2"/>
</dbReference>
<feature type="transmembrane region" description="Helical" evidence="2">
    <location>
        <begin position="19"/>
        <end position="36"/>
    </location>
</feature>
<feature type="transmembrane region" description="Helical" evidence="2">
    <location>
        <begin position="477"/>
        <end position="496"/>
    </location>
</feature>
<reference evidence="3 4" key="1">
    <citation type="journal article" date="2019" name="Int. J. Syst. Evol. Microbiol.">
        <title>The Global Catalogue of Microorganisms (GCM) 10K type strain sequencing project: providing services to taxonomists for standard genome sequencing and annotation.</title>
        <authorList>
            <consortium name="The Broad Institute Genomics Platform"/>
            <consortium name="The Broad Institute Genome Sequencing Center for Infectious Disease"/>
            <person name="Wu L."/>
            <person name="Ma J."/>
        </authorList>
    </citation>
    <scope>NUCLEOTIDE SEQUENCE [LARGE SCALE GENOMIC DNA]</scope>
    <source>
        <strain evidence="3 4">JCM 14924</strain>
    </source>
</reference>
<protein>
    <recommendedName>
        <fullName evidence="5">MFS transporter</fullName>
    </recommendedName>
</protein>
<dbReference type="RefSeq" id="WP_428836643.1">
    <property type="nucleotide sequence ID" value="NZ_BAAAOQ010000009.1"/>
</dbReference>
<feature type="transmembrane region" description="Helical" evidence="2">
    <location>
        <begin position="530"/>
        <end position="551"/>
    </location>
</feature>
<dbReference type="InterPro" id="IPR011701">
    <property type="entry name" value="MFS"/>
</dbReference>
<keyword evidence="2" id="KW-0812">Transmembrane</keyword>
<feature type="transmembrane region" description="Helical" evidence="2">
    <location>
        <begin position="441"/>
        <end position="465"/>
    </location>
</feature>
<dbReference type="InterPro" id="IPR036259">
    <property type="entry name" value="MFS_trans_sf"/>
</dbReference>
<name>A0ABN3BJL5_9ACTN</name>
<evidence type="ECO:0000313" key="4">
    <source>
        <dbReference type="Proteomes" id="UP001501391"/>
    </source>
</evidence>
<dbReference type="PANTHER" id="PTHR23542">
    <property type="match status" value="1"/>
</dbReference>
<feature type="transmembrane region" description="Helical" evidence="2">
    <location>
        <begin position="563"/>
        <end position="586"/>
    </location>
</feature>
<feature type="region of interest" description="Disordered" evidence="1">
    <location>
        <begin position="263"/>
        <end position="293"/>
    </location>
</feature>
<feature type="transmembrane region" description="Helical" evidence="2">
    <location>
        <begin position="56"/>
        <end position="77"/>
    </location>
</feature>
<evidence type="ECO:0000313" key="3">
    <source>
        <dbReference type="EMBL" id="GAA2196345.1"/>
    </source>
</evidence>
<dbReference type="Pfam" id="PF07690">
    <property type="entry name" value="MFS_1"/>
    <property type="match status" value="1"/>
</dbReference>
<keyword evidence="4" id="KW-1185">Reference proteome</keyword>